<gene>
    <name evidence="1" type="ORF">PVAP13_1NG430819</name>
</gene>
<protein>
    <submittedName>
        <fullName evidence="1">Uncharacterized protein</fullName>
    </submittedName>
</protein>
<evidence type="ECO:0000313" key="2">
    <source>
        <dbReference type="Proteomes" id="UP000823388"/>
    </source>
</evidence>
<evidence type="ECO:0000313" key="1">
    <source>
        <dbReference type="EMBL" id="KAG2653119.1"/>
    </source>
</evidence>
<dbReference type="EMBL" id="CM029038">
    <property type="protein sequence ID" value="KAG2653119.1"/>
    <property type="molecule type" value="Genomic_DNA"/>
</dbReference>
<accession>A0A8T0XCJ0</accession>
<comment type="caution">
    <text evidence="1">The sequence shown here is derived from an EMBL/GenBank/DDBJ whole genome shotgun (WGS) entry which is preliminary data.</text>
</comment>
<reference evidence="1" key="1">
    <citation type="submission" date="2020-05" db="EMBL/GenBank/DDBJ databases">
        <title>WGS assembly of Panicum virgatum.</title>
        <authorList>
            <person name="Lovell J.T."/>
            <person name="Jenkins J."/>
            <person name="Shu S."/>
            <person name="Juenger T.E."/>
            <person name="Schmutz J."/>
        </authorList>
    </citation>
    <scope>NUCLEOTIDE SEQUENCE</scope>
    <source>
        <strain evidence="1">AP13</strain>
    </source>
</reference>
<sequence>MPRRQRAHTGVGECGEWRRGALTAGARELDADGPVRPFLRSRCARIRKRTGPVAVPARRVVGGPCVPPTIQVCSRPHGVQVQERKDLALPLPLPARCSDELHFKRDCHISDPLF</sequence>
<dbReference type="AlphaFoldDB" id="A0A8T0XCJ0"/>
<dbReference type="Proteomes" id="UP000823388">
    <property type="component" value="Chromosome 1N"/>
</dbReference>
<name>A0A8T0XCJ0_PANVG</name>
<keyword evidence="2" id="KW-1185">Reference proteome</keyword>
<organism evidence="1 2">
    <name type="scientific">Panicum virgatum</name>
    <name type="common">Blackwell switchgrass</name>
    <dbReference type="NCBI Taxonomy" id="38727"/>
    <lineage>
        <taxon>Eukaryota</taxon>
        <taxon>Viridiplantae</taxon>
        <taxon>Streptophyta</taxon>
        <taxon>Embryophyta</taxon>
        <taxon>Tracheophyta</taxon>
        <taxon>Spermatophyta</taxon>
        <taxon>Magnoliopsida</taxon>
        <taxon>Liliopsida</taxon>
        <taxon>Poales</taxon>
        <taxon>Poaceae</taxon>
        <taxon>PACMAD clade</taxon>
        <taxon>Panicoideae</taxon>
        <taxon>Panicodae</taxon>
        <taxon>Paniceae</taxon>
        <taxon>Panicinae</taxon>
        <taxon>Panicum</taxon>
        <taxon>Panicum sect. Hiantes</taxon>
    </lineage>
</organism>
<proteinExistence type="predicted"/>